<evidence type="ECO:0000313" key="4">
    <source>
        <dbReference type="Proteomes" id="UP000606922"/>
    </source>
</evidence>
<gene>
    <name evidence="3" type="ORF">GCM10010979_04380</name>
</gene>
<dbReference type="PANTHER" id="PTHR43818">
    <property type="entry name" value="BCDNA.GH03377"/>
    <property type="match status" value="1"/>
</dbReference>
<protein>
    <recommendedName>
        <fullName evidence="2">Gfo/Idh/MocA-like oxidoreductase N-terminal domain-containing protein</fullName>
    </recommendedName>
</protein>
<keyword evidence="4" id="KW-1185">Reference proteome</keyword>
<reference evidence="3" key="1">
    <citation type="journal article" date="2014" name="Int. J. Syst. Evol. Microbiol.">
        <title>Complete genome sequence of Corynebacterium casei LMG S-19264T (=DSM 44701T), isolated from a smear-ripened cheese.</title>
        <authorList>
            <consortium name="US DOE Joint Genome Institute (JGI-PGF)"/>
            <person name="Walter F."/>
            <person name="Albersmeier A."/>
            <person name="Kalinowski J."/>
            <person name="Ruckert C."/>
        </authorList>
    </citation>
    <scope>NUCLEOTIDE SEQUENCE</scope>
    <source>
        <strain evidence="3">CGMCC 1.12813</strain>
    </source>
</reference>
<dbReference type="Proteomes" id="UP000606922">
    <property type="component" value="Unassembled WGS sequence"/>
</dbReference>
<reference evidence="3" key="2">
    <citation type="submission" date="2020-09" db="EMBL/GenBank/DDBJ databases">
        <authorList>
            <person name="Sun Q."/>
            <person name="Zhou Y."/>
        </authorList>
    </citation>
    <scope>NUCLEOTIDE SEQUENCE</scope>
    <source>
        <strain evidence="3">CGMCC 1.12813</strain>
    </source>
</reference>
<dbReference type="GO" id="GO:0016491">
    <property type="term" value="F:oxidoreductase activity"/>
    <property type="evidence" value="ECO:0007669"/>
    <property type="project" value="UniProtKB-KW"/>
</dbReference>
<evidence type="ECO:0000259" key="2">
    <source>
        <dbReference type="Pfam" id="PF01408"/>
    </source>
</evidence>
<dbReference type="InterPro" id="IPR050463">
    <property type="entry name" value="Gfo/Idh/MocA_oxidrdct_glycsds"/>
</dbReference>
<dbReference type="RefSeq" id="WP_188509072.1">
    <property type="nucleotide sequence ID" value="NZ_BMGB01000001.1"/>
</dbReference>
<evidence type="ECO:0000313" key="3">
    <source>
        <dbReference type="EMBL" id="GGA92949.1"/>
    </source>
</evidence>
<dbReference type="AlphaFoldDB" id="A0A916SBG9"/>
<comment type="caution">
    <text evidence="3">The sequence shown here is derived from an EMBL/GenBank/DDBJ whole genome shotgun (WGS) entry which is preliminary data.</text>
</comment>
<organism evidence="3 4">
    <name type="scientific">Conyzicola nivalis</name>
    <dbReference type="NCBI Taxonomy" id="1477021"/>
    <lineage>
        <taxon>Bacteria</taxon>
        <taxon>Bacillati</taxon>
        <taxon>Actinomycetota</taxon>
        <taxon>Actinomycetes</taxon>
        <taxon>Micrococcales</taxon>
        <taxon>Microbacteriaceae</taxon>
        <taxon>Conyzicola</taxon>
    </lineage>
</organism>
<dbReference type="GO" id="GO:0000166">
    <property type="term" value="F:nucleotide binding"/>
    <property type="evidence" value="ECO:0007669"/>
    <property type="project" value="InterPro"/>
</dbReference>
<keyword evidence="1" id="KW-0560">Oxidoreductase</keyword>
<feature type="domain" description="Gfo/Idh/MocA-like oxidoreductase N-terminal" evidence="2">
    <location>
        <begin position="19"/>
        <end position="124"/>
    </location>
</feature>
<sequence length="368" mass="39690">MPQPAAQSPAQPEATPAVIGLIGAGWRAEYFLRIARDLPDRFVVARVLVRTEESASSVAHKWGVATGTSLADFVKNDFDYVVVSAPWDAVPELIVALVAAGIPVLSETPPAPDVAALRRLWGSVGGAPVQVAEQYHLQPHHAARLAVVRSGLIGEVSSARVSVAHGYHGVSLARLYLGVGFDPVTVRADALTDPLLSSNGRAGWHDELEAVAGKRTVALLRFGEKSAAFDFTDEQYFSPVRSRHLSVRGTRGEIWDNTVNHLVGVGNPATGELLRDVTGVESELSGNHLRRVTLHAQTYFENRFAPARLNDDEIAVAETMHRMAVFVTTGEPFYSLAEASHDHHLGLLIDEAAATGETVRSEPMPWQA</sequence>
<dbReference type="InterPro" id="IPR036291">
    <property type="entry name" value="NAD(P)-bd_dom_sf"/>
</dbReference>
<dbReference type="Pfam" id="PF01408">
    <property type="entry name" value="GFO_IDH_MocA"/>
    <property type="match status" value="1"/>
</dbReference>
<dbReference type="PANTHER" id="PTHR43818:SF11">
    <property type="entry name" value="BCDNA.GH03377"/>
    <property type="match status" value="1"/>
</dbReference>
<evidence type="ECO:0000256" key="1">
    <source>
        <dbReference type="ARBA" id="ARBA00023002"/>
    </source>
</evidence>
<dbReference type="Gene3D" id="3.40.50.720">
    <property type="entry name" value="NAD(P)-binding Rossmann-like Domain"/>
    <property type="match status" value="1"/>
</dbReference>
<dbReference type="Gene3D" id="3.30.360.10">
    <property type="entry name" value="Dihydrodipicolinate Reductase, domain 2"/>
    <property type="match status" value="1"/>
</dbReference>
<name>A0A916SBG9_9MICO</name>
<proteinExistence type="predicted"/>
<dbReference type="InterPro" id="IPR000683">
    <property type="entry name" value="Gfo/Idh/MocA-like_OxRdtase_N"/>
</dbReference>
<dbReference type="SUPFAM" id="SSF51735">
    <property type="entry name" value="NAD(P)-binding Rossmann-fold domains"/>
    <property type="match status" value="1"/>
</dbReference>
<accession>A0A916SBG9</accession>
<dbReference type="EMBL" id="BMGB01000001">
    <property type="protein sequence ID" value="GGA92949.1"/>
    <property type="molecule type" value="Genomic_DNA"/>
</dbReference>